<dbReference type="Pfam" id="PF00984">
    <property type="entry name" value="UDPG_MGDP_dh"/>
    <property type="match status" value="1"/>
</dbReference>
<dbReference type="GO" id="GO:0016628">
    <property type="term" value="F:oxidoreductase activity, acting on the CH-CH group of donors, NAD or NADP as acceptor"/>
    <property type="evidence" value="ECO:0007669"/>
    <property type="project" value="InterPro"/>
</dbReference>
<dbReference type="GO" id="GO:0047004">
    <property type="term" value="F:UDP-N-acetylglucosamine 6-dehydrogenase activity"/>
    <property type="evidence" value="ECO:0007669"/>
    <property type="project" value="UniProtKB-EC"/>
</dbReference>
<name>A0A9D2WS64_9FIRM</name>
<dbReference type="NCBIfam" id="TIGR03026">
    <property type="entry name" value="NDP-sugDHase"/>
    <property type="match status" value="1"/>
</dbReference>
<gene>
    <name evidence="5" type="primary">wbpA_2</name>
    <name evidence="5" type="ORF">SPSYN_00688</name>
</gene>
<dbReference type="AlphaFoldDB" id="A0A9D2WS64"/>
<dbReference type="Pfam" id="PF03721">
    <property type="entry name" value="UDPG_MGDP_dh_N"/>
    <property type="match status" value="1"/>
</dbReference>
<dbReference type="InterPro" id="IPR036220">
    <property type="entry name" value="UDP-Glc/GDP-Man_DH_C_sf"/>
</dbReference>
<evidence type="ECO:0000256" key="1">
    <source>
        <dbReference type="ARBA" id="ARBA00023002"/>
    </source>
</evidence>
<accession>A0A9D2WS64</accession>
<evidence type="ECO:0000256" key="2">
    <source>
        <dbReference type="ARBA" id="ARBA00023027"/>
    </source>
</evidence>
<dbReference type="Proteomes" id="UP000798488">
    <property type="component" value="Unassembled WGS sequence"/>
</dbReference>
<dbReference type="PIRSF" id="PIRSF500136">
    <property type="entry name" value="UDP_ManNAc_DH"/>
    <property type="match status" value="1"/>
</dbReference>
<dbReference type="InterPro" id="IPR036291">
    <property type="entry name" value="NAD(P)-bd_dom_sf"/>
</dbReference>
<dbReference type="NCBIfam" id="NF008286">
    <property type="entry name" value="PRK11064.1"/>
    <property type="match status" value="1"/>
</dbReference>
<dbReference type="InterPro" id="IPR017476">
    <property type="entry name" value="UDP-Glc/GDP-Man"/>
</dbReference>
<keyword evidence="2" id="KW-0520">NAD</keyword>
<dbReference type="InterPro" id="IPR001732">
    <property type="entry name" value="UDP-Glc/GDP-Man_DH_N"/>
</dbReference>
<dbReference type="Gene3D" id="3.40.50.720">
    <property type="entry name" value="NAD(P)-binding Rossmann-like Domain"/>
    <property type="match status" value="2"/>
</dbReference>
<evidence type="ECO:0000313" key="5">
    <source>
        <dbReference type="EMBL" id="KAF1085951.1"/>
    </source>
</evidence>
<dbReference type="PANTHER" id="PTHR43491:SF1">
    <property type="entry name" value="UDP-N-ACETYL-D-MANNOSAMINE DEHYDROGENASE"/>
    <property type="match status" value="1"/>
</dbReference>
<organism evidence="5 6">
    <name type="scientific">Sporotomaculum syntrophicum</name>
    <dbReference type="NCBI Taxonomy" id="182264"/>
    <lineage>
        <taxon>Bacteria</taxon>
        <taxon>Bacillati</taxon>
        <taxon>Bacillota</taxon>
        <taxon>Clostridia</taxon>
        <taxon>Eubacteriales</taxon>
        <taxon>Desulfallaceae</taxon>
        <taxon>Sporotomaculum</taxon>
    </lineage>
</organism>
<dbReference type="SUPFAM" id="SSF48179">
    <property type="entry name" value="6-phosphogluconate dehydrogenase C-terminal domain-like"/>
    <property type="match status" value="1"/>
</dbReference>
<dbReference type="PANTHER" id="PTHR43491">
    <property type="entry name" value="UDP-N-ACETYL-D-MANNOSAMINE DEHYDROGENASE"/>
    <property type="match status" value="1"/>
</dbReference>
<feature type="domain" description="UDP-glucose/GDP-mannose dehydrogenase C-terminal" evidence="4">
    <location>
        <begin position="320"/>
        <end position="419"/>
    </location>
</feature>
<keyword evidence="1 5" id="KW-0560">Oxidoreductase</keyword>
<evidence type="ECO:0000259" key="4">
    <source>
        <dbReference type="SMART" id="SM00984"/>
    </source>
</evidence>
<keyword evidence="6" id="KW-1185">Reference proteome</keyword>
<dbReference type="SMART" id="SM00984">
    <property type="entry name" value="UDPG_MGDP_dh_C"/>
    <property type="match status" value="1"/>
</dbReference>
<dbReference type="InterPro" id="IPR008927">
    <property type="entry name" value="6-PGluconate_DH-like_C_sf"/>
</dbReference>
<dbReference type="SUPFAM" id="SSF52413">
    <property type="entry name" value="UDP-glucose/GDP-mannose dehydrogenase C-terminal domain"/>
    <property type="match status" value="1"/>
</dbReference>
<dbReference type="GO" id="GO:0000271">
    <property type="term" value="P:polysaccharide biosynthetic process"/>
    <property type="evidence" value="ECO:0007669"/>
    <property type="project" value="InterPro"/>
</dbReference>
<evidence type="ECO:0000256" key="3">
    <source>
        <dbReference type="PIRNR" id="PIRNR000124"/>
    </source>
</evidence>
<proteinExistence type="inferred from homology"/>
<dbReference type="InterPro" id="IPR028359">
    <property type="entry name" value="UDP_ManNAc/GlcNAc_DH"/>
</dbReference>
<dbReference type="Gene3D" id="1.20.5.100">
    <property type="entry name" value="Cytochrome c1, transmembrane anchor, C-terminal"/>
    <property type="match status" value="1"/>
</dbReference>
<comment type="caution">
    <text evidence="5">The sequence shown here is derived from an EMBL/GenBank/DDBJ whole genome shotgun (WGS) entry which is preliminary data.</text>
</comment>
<comment type="similarity">
    <text evidence="3">Belongs to the UDP-glucose/GDP-mannose dehydrogenase family.</text>
</comment>
<sequence>MEKVCILGLGYIGLPTAGLLAAKGFSVHGVDKNPKVVDAVNNSYPHIHEPGLSNLIKLTVQSGNLVASLEPVHADIFIITVPSLITKEHLPDITHIKEAIHAIAPYLIPGCLVIIETTVPVGTTEKIANWLSQLRRDLIIPSITSTISRIDKEKQIFLAHCPERVSPGRTLIELVENSRVIGGIDQLSGQKAYLFYKHFVCGELFITNARTAELTKLTENSFRDVNIAFANELSLICANLGINVWELLKLANSHPRVSILDPGPGVGGHCLPKDSWFIKHAAPELARIIHTAREINDCMPNQIIVQIKSKAAFFQEPVIACLGLTYKSNTDDLRESPALKIVKQLLDENVGEILIIEPHIDALPKALANHDRVKLVDLQEGLAQANLVVLLVAHDTFKNIEENILKKKVVVDTRGMWLLPD</sequence>
<dbReference type="RefSeq" id="WP_161821102.1">
    <property type="nucleotide sequence ID" value="NZ_LSRS01000002.1"/>
</dbReference>
<dbReference type="GO" id="GO:0051287">
    <property type="term" value="F:NAD binding"/>
    <property type="evidence" value="ECO:0007669"/>
    <property type="project" value="InterPro"/>
</dbReference>
<dbReference type="Pfam" id="PF03720">
    <property type="entry name" value="UDPG_MGDP_dh_C"/>
    <property type="match status" value="1"/>
</dbReference>
<evidence type="ECO:0000313" key="6">
    <source>
        <dbReference type="Proteomes" id="UP000798488"/>
    </source>
</evidence>
<dbReference type="OrthoDB" id="9803238at2"/>
<dbReference type="PIRSF" id="PIRSF000124">
    <property type="entry name" value="UDPglc_GDPman_dh"/>
    <property type="match status" value="1"/>
</dbReference>
<dbReference type="InterPro" id="IPR014026">
    <property type="entry name" value="UDP-Glc/GDP-Man_DH_dimer"/>
</dbReference>
<protein>
    <submittedName>
        <fullName evidence="5">UDP-N-acetyl-D-glucosamine 6-dehydrogenase</fullName>
        <ecNumber evidence="5">1.1.1.136</ecNumber>
    </submittedName>
</protein>
<dbReference type="EC" id="1.1.1.136" evidence="5"/>
<dbReference type="EMBL" id="LSRS01000002">
    <property type="protein sequence ID" value="KAF1085951.1"/>
    <property type="molecule type" value="Genomic_DNA"/>
</dbReference>
<dbReference type="InterPro" id="IPR014027">
    <property type="entry name" value="UDP-Glc/GDP-Man_DH_C"/>
</dbReference>
<dbReference type="SUPFAM" id="SSF51735">
    <property type="entry name" value="NAD(P)-binding Rossmann-fold domains"/>
    <property type="match status" value="1"/>
</dbReference>
<reference evidence="5" key="1">
    <citation type="submission" date="2016-02" db="EMBL/GenBank/DDBJ databases">
        <title>Draft Genome Sequence of Sporotomaculum syntrophicum Strain FB, a Syntrophic Benzoate Degrader.</title>
        <authorList>
            <person name="Nobu M.K."/>
            <person name="Narihiro T."/>
            <person name="Qiu Y.-L."/>
            <person name="Ohashi A."/>
            <person name="Liu W.-T."/>
            <person name="Yuji S."/>
        </authorList>
    </citation>
    <scope>NUCLEOTIDE SEQUENCE</scope>
    <source>
        <strain evidence="5">FB</strain>
    </source>
</reference>